<dbReference type="InterPro" id="IPR001563">
    <property type="entry name" value="Peptidase_S10"/>
</dbReference>
<dbReference type="InterPro" id="IPR029058">
    <property type="entry name" value="AB_hydrolase_fold"/>
</dbReference>
<evidence type="ECO:0000313" key="8">
    <source>
        <dbReference type="Proteomes" id="UP001365542"/>
    </source>
</evidence>
<dbReference type="PROSITE" id="PS00131">
    <property type="entry name" value="CARBOXYPEPT_SER_SER"/>
    <property type="match status" value="1"/>
</dbReference>
<keyword evidence="5" id="KW-0325">Glycoprotein</keyword>
<dbReference type="GO" id="GO:0004185">
    <property type="term" value="F:serine-type carboxypeptidase activity"/>
    <property type="evidence" value="ECO:0007669"/>
    <property type="project" value="UniProtKB-UniRule"/>
</dbReference>
<dbReference type="AlphaFoldDB" id="A0AAV9XL14"/>
<evidence type="ECO:0000256" key="4">
    <source>
        <dbReference type="ARBA" id="ARBA00022801"/>
    </source>
</evidence>
<accession>A0AAV9XL14</accession>
<keyword evidence="4 6" id="KW-0378">Hydrolase</keyword>
<evidence type="ECO:0000256" key="6">
    <source>
        <dbReference type="RuleBase" id="RU361156"/>
    </source>
</evidence>
<comment type="caution">
    <text evidence="7">The sequence shown here is derived from an EMBL/GenBank/DDBJ whole genome shotgun (WGS) entry which is preliminary data.</text>
</comment>
<keyword evidence="2 6" id="KW-0121">Carboxypeptidase</keyword>
<protein>
    <recommendedName>
        <fullName evidence="6">Carboxypeptidase</fullName>
        <ecNumber evidence="6">3.4.16.-</ecNumber>
    </recommendedName>
</protein>
<sequence>MIEAFDLSHSLTSCFQGCRRQLRFNTMRASSVSLFVKLLFVTTSLAAPRWNDPEQLTTSNFSMGPDGRSKYYNSKTKDFWVNGTAGAIPDVKFNIPESYAGLLPIGNDDSRQLYFWYFPTTGDSKAEDDLVIWLNGGPGCSSLQGLLQENGPFTWKAGTYLPTPNKYTWVNLTNIVYIDQPVGTGFSQGEPNIHDEAELADQFLGFLKNFIDKFDLHKKRLWITGESYAGMYVPYIANAIYTRYTESFNLKGIMIYDPFIASDLILDEIPVVPFVERNQAIFNLADSTLAELKVQADKCGYTDIYKQGLTFPPMGKLNITGAKSGRDCSLWSKTASAAVRLNPCFNVYRITDTCPSPWDVIKLSGDDFDQQPDRPKKYFNRPEVQKAINAPIMTDWVLCGRKDVFPFDDKSEGSAPSGVLSNVIERSERTIVAHGLHDYVLIADGTLIALNNMTWHGAQGFTERPSNKFIVPNQGEMGVWREERGLTYIEVKMSGHMVPENQPQAAYRHLEYLLGRVANLSSMN</sequence>
<evidence type="ECO:0000256" key="3">
    <source>
        <dbReference type="ARBA" id="ARBA00022670"/>
    </source>
</evidence>
<gene>
    <name evidence="7" type="ORF">TWF694_006428</name>
</gene>
<dbReference type="PANTHER" id="PTHR11802">
    <property type="entry name" value="SERINE PROTEASE FAMILY S10 SERINE CARBOXYPEPTIDASE"/>
    <property type="match status" value="1"/>
</dbReference>
<dbReference type="Gene3D" id="3.40.50.1820">
    <property type="entry name" value="alpha/beta hydrolase"/>
    <property type="match status" value="1"/>
</dbReference>
<dbReference type="PANTHER" id="PTHR11802:SF479">
    <property type="entry name" value="CARBOXYPEPTIDASE"/>
    <property type="match status" value="1"/>
</dbReference>
<dbReference type="PRINTS" id="PR00724">
    <property type="entry name" value="CRBOXYPTASEC"/>
</dbReference>
<dbReference type="EC" id="3.4.16.-" evidence="6"/>
<proteinExistence type="inferred from homology"/>
<name>A0AAV9XL14_9PEZI</name>
<dbReference type="Pfam" id="PF00450">
    <property type="entry name" value="Peptidase_S10"/>
    <property type="match status" value="1"/>
</dbReference>
<dbReference type="GO" id="GO:0006508">
    <property type="term" value="P:proteolysis"/>
    <property type="evidence" value="ECO:0007669"/>
    <property type="project" value="UniProtKB-KW"/>
</dbReference>
<evidence type="ECO:0000313" key="7">
    <source>
        <dbReference type="EMBL" id="KAK6542475.1"/>
    </source>
</evidence>
<comment type="similarity">
    <text evidence="1 6">Belongs to the peptidase S10 family.</text>
</comment>
<organism evidence="7 8">
    <name type="scientific">Orbilia ellipsospora</name>
    <dbReference type="NCBI Taxonomy" id="2528407"/>
    <lineage>
        <taxon>Eukaryota</taxon>
        <taxon>Fungi</taxon>
        <taxon>Dikarya</taxon>
        <taxon>Ascomycota</taxon>
        <taxon>Pezizomycotina</taxon>
        <taxon>Orbiliomycetes</taxon>
        <taxon>Orbiliales</taxon>
        <taxon>Orbiliaceae</taxon>
        <taxon>Orbilia</taxon>
    </lineage>
</organism>
<reference evidence="7 8" key="1">
    <citation type="submission" date="2019-10" db="EMBL/GenBank/DDBJ databases">
        <authorList>
            <person name="Palmer J.M."/>
        </authorList>
    </citation>
    <scope>NUCLEOTIDE SEQUENCE [LARGE SCALE GENOMIC DNA]</scope>
    <source>
        <strain evidence="7 8">TWF694</strain>
    </source>
</reference>
<dbReference type="Proteomes" id="UP001365542">
    <property type="component" value="Unassembled WGS sequence"/>
</dbReference>
<evidence type="ECO:0000256" key="2">
    <source>
        <dbReference type="ARBA" id="ARBA00022645"/>
    </source>
</evidence>
<dbReference type="EMBL" id="JAVHJO010000002">
    <property type="protein sequence ID" value="KAK6542475.1"/>
    <property type="molecule type" value="Genomic_DNA"/>
</dbReference>
<dbReference type="SUPFAM" id="SSF53474">
    <property type="entry name" value="alpha/beta-Hydrolases"/>
    <property type="match status" value="1"/>
</dbReference>
<evidence type="ECO:0000256" key="1">
    <source>
        <dbReference type="ARBA" id="ARBA00009431"/>
    </source>
</evidence>
<evidence type="ECO:0000256" key="5">
    <source>
        <dbReference type="ARBA" id="ARBA00023180"/>
    </source>
</evidence>
<dbReference type="InterPro" id="IPR018202">
    <property type="entry name" value="Ser_caboxypep_ser_AS"/>
</dbReference>
<keyword evidence="8" id="KW-1185">Reference proteome</keyword>
<keyword evidence="3 6" id="KW-0645">Protease</keyword>